<proteinExistence type="predicted"/>
<reference evidence="1 2" key="1">
    <citation type="submission" date="2024-01" db="EMBL/GenBank/DDBJ databases">
        <title>Mesobacterium rodlantinim sp. nov., isolated from shallow sea hydrothermal systems off Kueishantao Island.</title>
        <authorList>
            <person name="Su Z."/>
            <person name="Tang K."/>
        </authorList>
    </citation>
    <scope>NUCLEOTIDE SEQUENCE [LARGE SCALE GENOMIC DNA]</scope>
    <source>
        <strain evidence="1 2">TK19101</strain>
    </source>
</reference>
<comment type="caution">
    <text evidence="1">The sequence shown here is derived from an EMBL/GenBank/DDBJ whole genome shotgun (WGS) entry which is preliminary data.</text>
</comment>
<keyword evidence="2" id="KW-1185">Reference proteome</keyword>
<evidence type="ECO:0000313" key="1">
    <source>
        <dbReference type="EMBL" id="MEC3859760.1"/>
    </source>
</evidence>
<sequence>MRGFHDLRKKRARFLVALSSKSRDFAREAGVDPRLDQKRRINPRFTGGNSPVFAGAEKLCLSKLCANRYRDAEYLRWRFGFSTILCGFCVCSVGVCGTRKSGGYREGTRIALSVRHIIELAAEGRDFPSA</sequence>
<name>A0ABU6HFB1_9RHOB</name>
<evidence type="ECO:0000313" key="2">
    <source>
        <dbReference type="Proteomes" id="UP001348149"/>
    </source>
</evidence>
<dbReference type="RefSeq" id="WP_326295258.1">
    <property type="nucleotide sequence ID" value="NZ_JAYLLH010000001.1"/>
</dbReference>
<dbReference type="Proteomes" id="UP001348149">
    <property type="component" value="Unassembled WGS sequence"/>
</dbReference>
<gene>
    <name evidence="1" type="ORF">VK792_00565</name>
</gene>
<dbReference type="EMBL" id="JAYLLH010000001">
    <property type="protein sequence ID" value="MEC3859760.1"/>
    <property type="molecule type" value="Genomic_DNA"/>
</dbReference>
<organism evidence="1 2">
    <name type="scientific">Mesobacterium hydrothermale</name>
    <dbReference type="NCBI Taxonomy" id="3111907"/>
    <lineage>
        <taxon>Bacteria</taxon>
        <taxon>Pseudomonadati</taxon>
        <taxon>Pseudomonadota</taxon>
        <taxon>Alphaproteobacteria</taxon>
        <taxon>Rhodobacterales</taxon>
        <taxon>Roseobacteraceae</taxon>
        <taxon>Mesobacterium</taxon>
    </lineage>
</organism>
<accession>A0ABU6HFB1</accession>
<protein>
    <submittedName>
        <fullName evidence="1">Uncharacterized protein</fullName>
    </submittedName>
</protein>